<gene>
    <name evidence="16" type="ORF">DV515_00001895</name>
</gene>
<feature type="transmembrane region" description="Helical" evidence="14">
    <location>
        <begin position="409"/>
        <end position="434"/>
    </location>
</feature>
<name>A0A3L8SX23_CHLGU</name>
<evidence type="ECO:0000313" key="17">
    <source>
        <dbReference type="Proteomes" id="UP000276834"/>
    </source>
</evidence>
<dbReference type="Pfam" id="PF00001">
    <property type="entry name" value="7tm_1"/>
    <property type="match status" value="1"/>
</dbReference>
<keyword evidence="3" id="KW-1003">Cell membrane</keyword>
<organism evidence="16 17">
    <name type="scientific">Chloebia gouldiae</name>
    <name type="common">Gouldian finch</name>
    <name type="synonym">Erythrura gouldiae</name>
    <dbReference type="NCBI Taxonomy" id="44316"/>
    <lineage>
        <taxon>Eukaryota</taxon>
        <taxon>Metazoa</taxon>
        <taxon>Chordata</taxon>
        <taxon>Craniata</taxon>
        <taxon>Vertebrata</taxon>
        <taxon>Euteleostomi</taxon>
        <taxon>Archelosauria</taxon>
        <taxon>Archosauria</taxon>
        <taxon>Dinosauria</taxon>
        <taxon>Saurischia</taxon>
        <taxon>Theropoda</taxon>
        <taxon>Coelurosauria</taxon>
        <taxon>Aves</taxon>
        <taxon>Neognathae</taxon>
        <taxon>Neoaves</taxon>
        <taxon>Telluraves</taxon>
        <taxon>Australaves</taxon>
        <taxon>Passeriformes</taxon>
        <taxon>Passeroidea</taxon>
        <taxon>Passeridae</taxon>
        <taxon>Chloebia</taxon>
    </lineage>
</organism>
<feature type="transmembrane region" description="Helical" evidence="14">
    <location>
        <begin position="240"/>
        <end position="258"/>
    </location>
</feature>
<protein>
    <recommendedName>
        <fullName evidence="15">G-protein coupled receptors family 1 profile domain-containing protein</fullName>
    </recommendedName>
</protein>
<feature type="transmembrane region" description="Helical" evidence="14">
    <location>
        <begin position="196"/>
        <end position="220"/>
    </location>
</feature>
<comment type="similarity">
    <text evidence="2 12">Belongs to the G-protein coupled receptor 1 family.</text>
</comment>
<keyword evidence="4 12" id="KW-0812">Transmembrane</keyword>
<keyword evidence="17" id="KW-1185">Reference proteome</keyword>
<keyword evidence="5 14" id="KW-1133">Transmembrane helix</keyword>
<evidence type="ECO:0000256" key="11">
    <source>
        <dbReference type="ARBA" id="ARBA00023224"/>
    </source>
</evidence>
<feature type="transmembrane region" description="Helical" evidence="14">
    <location>
        <begin position="320"/>
        <end position="346"/>
    </location>
</feature>
<evidence type="ECO:0000256" key="9">
    <source>
        <dbReference type="ARBA" id="ARBA00023170"/>
    </source>
</evidence>
<dbReference type="AlphaFoldDB" id="A0A3L8SX23"/>
<dbReference type="InterPro" id="IPR017452">
    <property type="entry name" value="GPCR_Rhodpsn_7TM"/>
</dbReference>
<dbReference type="InterPro" id="IPR000276">
    <property type="entry name" value="GPCR_Rhodpsn"/>
</dbReference>
<dbReference type="GO" id="GO:0010972">
    <property type="term" value="P:negative regulation of G2/M transition of mitotic cell cycle"/>
    <property type="evidence" value="ECO:0007669"/>
    <property type="project" value="TreeGrafter"/>
</dbReference>
<keyword evidence="11 12" id="KW-0807">Transducer</keyword>
<feature type="region of interest" description="Disordered" evidence="13">
    <location>
        <begin position="457"/>
        <end position="507"/>
    </location>
</feature>
<feature type="compositionally biased region" description="Basic and acidic residues" evidence="13">
    <location>
        <begin position="98"/>
        <end position="121"/>
    </location>
</feature>
<evidence type="ECO:0000256" key="4">
    <source>
        <dbReference type="ARBA" id="ARBA00022692"/>
    </source>
</evidence>
<evidence type="ECO:0000256" key="10">
    <source>
        <dbReference type="ARBA" id="ARBA00023180"/>
    </source>
</evidence>
<evidence type="ECO:0000256" key="2">
    <source>
        <dbReference type="ARBA" id="ARBA00010663"/>
    </source>
</evidence>
<comment type="subcellular location">
    <subcellularLocation>
        <location evidence="1">Cell membrane</location>
        <topology evidence="1">Multi-pass membrane protein</topology>
    </subcellularLocation>
</comment>
<evidence type="ECO:0000256" key="5">
    <source>
        <dbReference type="ARBA" id="ARBA00022989"/>
    </source>
</evidence>
<keyword evidence="10" id="KW-0325">Glycoprotein</keyword>
<dbReference type="PROSITE" id="PS00237">
    <property type="entry name" value="G_PROTEIN_RECEP_F1_1"/>
    <property type="match status" value="1"/>
</dbReference>
<dbReference type="OrthoDB" id="8953154at2759"/>
<dbReference type="GO" id="GO:0000082">
    <property type="term" value="P:G1/S transition of mitotic cell cycle"/>
    <property type="evidence" value="ECO:0007669"/>
    <property type="project" value="TreeGrafter"/>
</dbReference>
<comment type="caution">
    <text evidence="16">The sequence shown here is derived from an EMBL/GenBank/DDBJ whole genome shotgun (WGS) entry which is preliminary data.</text>
</comment>
<feature type="transmembrane region" description="Helical" evidence="14">
    <location>
        <begin position="279"/>
        <end position="300"/>
    </location>
</feature>
<dbReference type="SUPFAM" id="SSF81321">
    <property type="entry name" value="Family A G protein-coupled receptor-like"/>
    <property type="match status" value="1"/>
</dbReference>
<evidence type="ECO:0000256" key="14">
    <source>
        <dbReference type="SAM" id="Phobius"/>
    </source>
</evidence>
<dbReference type="STRING" id="44316.ENSEGOP00005003791"/>
<evidence type="ECO:0000256" key="7">
    <source>
        <dbReference type="ARBA" id="ARBA00023136"/>
    </source>
</evidence>
<dbReference type="GO" id="GO:0005886">
    <property type="term" value="C:plasma membrane"/>
    <property type="evidence" value="ECO:0007669"/>
    <property type="project" value="UniProtKB-SubCell"/>
</dbReference>
<evidence type="ECO:0000256" key="12">
    <source>
        <dbReference type="RuleBase" id="RU000688"/>
    </source>
</evidence>
<evidence type="ECO:0000313" key="16">
    <source>
        <dbReference type="EMBL" id="RLW10293.1"/>
    </source>
</evidence>
<proteinExistence type="inferred from homology"/>
<evidence type="ECO:0000256" key="6">
    <source>
        <dbReference type="ARBA" id="ARBA00023040"/>
    </source>
</evidence>
<evidence type="ECO:0000256" key="3">
    <source>
        <dbReference type="ARBA" id="ARBA00022475"/>
    </source>
</evidence>
<dbReference type="PANTHER" id="PTHR24234:SF7">
    <property type="entry name" value="G-PROTEIN COUPLED RECEPTOR 132-RELATED"/>
    <property type="match status" value="1"/>
</dbReference>
<evidence type="ECO:0000256" key="13">
    <source>
        <dbReference type="SAM" id="MobiDB-lite"/>
    </source>
</evidence>
<dbReference type="EMBL" id="QUSF01000004">
    <property type="protein sequence ID" value="RLW10293.1"/>
    <property type="molecule type" value="Genomic_DNA"/>
</dbReference>
<dbReference type="GO" id="GO:0004930">
    <property type="term" value="F:G protein-coupled receptor activity"/>
    <property type="evidence" value="ECO:0007669"/>
    <property type="project" value="UniProtKB-KW"/>
</dbReference>
<evidence type="ECO:0000256" key="8">
    <source>
        <dbReference type="ARBA" id="ARBA00023157"/>
    </source>
</evidence>
<dbReference type="Proteomes" id="UP000276834">
    <property type="component" value="Unassembled WGS sequence"/>
</dbReference>
<dbReference type="Gene3D" id="1.20.1070.10">
    <property type="entry name" value="Rhodopsin 7-helix transmembrane proteins"/>
    <property type="match status" value="1"/>
</dbReference>
<feature type="transmembrane region" description="Helical" evidence="14">
    <location>
        <begin position="366"/>
        <end position="397"/>
    </location>
</feature>
<feature type="transmembrane region" description="Helical" evidence="14">
    <location>
        <begin position="164"/>
        <end position="189"/>
    </location>
</feature>
<keyword evidence="8" id="KW-1015">Disulfide bond</keyword>
<dbReference type="PRINTS" id="PR01157">
    <property type="entry name" value="P2YPURNOCPTR"/>
</dbReference>
<dbReference type="PRINTS" id="PR00237">
    <property type="entry name" value="GPCRRHODOPSN"/>
</dbReference>
<accession>A0A3L8SX23</accession>
<dbReference type="PROSITE" id="PS50262">
    <property type="entry name" value="G_PROTEIN_RECEP_F1_2"/>
    <property type="match status" value="1"/>
</dbReference>
<keyword evidence="7 14" id="KW-0472">Membrane</keyword>
<evidence type="ECO:0000259" key="15">
    <source>
        <dbReference type="PROSITE" id="PS50262"/>
    </source>
</evidence>
<keyword evidence="9 12" id="KW-0675">Receptor</keyword>
<feature type="compositionally biased region" description="Basic and acidic residues" evidence="13">
    <location>
        <begin position="462"/>
        <end position="507"/>
    </location>
</feature>
<dbReference type="PANTHER" id="PTHR24234">
    <property type="entry name" value="LYSOPHOSPHATIDIC ACID RECEPTOR 5/SPHINGOSYLPHOSPHORYLCHOLINE RECEPTOR"/>
    <property type="match status" value="1"/>
</dbReference>
<feature type="domain" description="G-protein coupled receptors family 1 profile" evidence="15">
    <location>
        <begin position="179"/>
        <end position="431"/>
    </location>
</feature>
<evidence type="ECO:0000256" key="1">
    <source>
        <dbReference type="ARBA" id="ARBA00004651"/>
    </source>
</evidence>
<feature type="region of interest" description="Disordered" evidence="13">
    <location>
        <begin position="71"/>
        <end position="122"/>
    </location>
</feature>
<sequence length="507" mass="57471">MESWQRGSLTTAGGADAMETLNPFESLLHQLDPAWLQSKLKKAESNSHIFSSQHLELHVVPSATSCSSVRAATEHGTSWSTPPSPLQKSKGKKKEKNKRKENIQTQDQEKCAKPGGRKERASFTTPEGVFIEEISAGKRIMEHCLHENCNSTCPQLPYQESQTFLVAVYSIVFAIGFPANGITSLLTFVQIQRNKVVAIYIFSLSLCDLMYLSTLPLWIIYVQNGHKWTMGDIACRITGFIFFCNIYISILLLCCISVDRYVALVYSVESRGRRKHKQATIIVCFLFAVVAGIHTPVFYMEDKQNCTEVKTCFETVPLDILLASLSFARFLFGFVIPFTILIFTNYKIFQAIKRSSSLTCRQKAKVKYVAIAIIIIFLICFAPYHVLLIIRAIYFMFHQDCPCPFENKIYSVFTVFLCLGTANSVADPILYVLVSENVRKDCYRSLRRWRWNSSKLNSSTDHNTDNRKLEMPKESEEGAQRKENKEITDSSDIQKDCTGGRDQESGS</sequence>
<keyword evidence="6 12" id="KW-0297">G-protein coupled receptor</keyword>
<reference evidence="16 17" key="1">
    <citation type="journal article" date="2018" name="Proc. R. Soc. B">
        <title>A non-coding region near Follistatin controls head colour polymorphism in the Gouldian finch.</title>
        <authorList>
            <person name="Toomey M.B."/>
            <person name="Marques C.I."/>
            <person name="Andrade P."/>
            <person name="Araujo P.M."/>
            <person name="Sabatino S."/>
            <person name="Gazda M.A."/>
            <person name="Afonso S."/>
            <person name="Lopes R.J."/>
            <person name="Corbo J.C."/>
            <person name="Carneiro M."/>
        </authorList>
    </citation>
    <scope>NUCLEOTIDE SEQUENCE [LARGE SCALE GENOMIC DNA]</scope>
    <source>
        <strain evidence="16">Red01</strain>
        <tissue evidence="16">Muscle</tissue>
    </source>
</reference>
<dbReference type="FunFam" id="1.20.1070.10:FF:000065">
    <property type="entry name" value="G-protein coupled receptor 4"/>
    <property type="match status" value="1"/>
</dbReference>
<feature type="compositionally biased region" description="Polar residues" evidence="13">
    <location>
        <begin position="71"/>
        <end position="81"/>
    </location>
</feature>